<name>A0A5C6TSR0_9SPHN</name>
<dbReference type="NCBIfam" id="TIGR01730">
    <property type="entry name" value="RND_mfp"/>
    <property type="match status" value="1"/>
</dbReference>
<dbReference type="Pfam" id="PF25967">
    <property type="entry name" value="RND-MFP_C"/>
    <property type="match status" value="1"/>
</dbReference>
<protein>
    <submittedName>
        <fullName evidence="9">Efflux RND transporter periplasmic adaptor subunit</fullName>
    </submittedName>
</protein>
<proteinExistence type="inferred from homology"/>
<dbReference type="Gene3D" id="2.40.50.100">
    <property type="match status" value="1"/>
</dbReference>
<feature type="chain" id="PRO_5023073024" evidence="4">
    <location>
        <begin position="32"/>
        <end position="405"/>
    </location>
</feature>
<dbReference type="Pfam" id="PF25944">
    <property type="entry name" value="Beta-barrel_RND"/>
    <property type="match status" value="1"/>
</dbReference>
<dbReference type="RefSeq" id="WP_147042333.1">
    <property type="nucleotide sequence ID" value="NZ_BAABIR010000002.1"/>
</dbReference>
<feature type="domain" description="Multidrug resistance protein MdtA-like C-terminal permuted SH3" evidence="8">
    <location>
        <begin position="317"/>
        <end position="376"/>
    </location>
</feature>
<dbReference type="Pfam" id="PF25876">
    <property type="entry name" value="HH_MFP_RND"/>
    <property type="match status" value="1"/>
</dbReference>
<comment type="similarity">
    <text evidence="2">Belongs to the membrane fusion protein (MFP) (TC 8.A.1) family.</text>
</comment>
<sequence length="405" mass="42335">MAGRSSSSPSIARRFSRAVFAGATIATLALAGCSGGDGNGRGGRGRGDEGTPQVGFVVVQQSQVPIVSELNGRTSAYEVSDVRPQVSGVIRARLFTEGGMVRAGQTLYQIDPAPFQAAVAQARANLAAARANRDAARTRAQRYAPLARMEAVSQQDLTDAESAARQGDAAVQQARAALETAEINLRYTRVPAPISGRISRSLVTVGALVTANQTEAIATIQRLDPIYVDIQQSSTDLLALRRALASGGAVPASAAVRLKLQDGSDYGYAGTVQFSEVTVDPSTGTVTLRAQFPNPQGLLLPGMFVQAIFAQAIDTRAILVPEAGVSRDPRGNATVFVVGRDNRIVQRTVTADRTQGTNWVVTAGLNPGDRVVTEGTARVRPGQLVQPVPAGSSQRVAPPTGRRGG</sequence>
<reference evidence="9 10" key="1">
    <citation type="journal article" date="2015" name="J. Microbiol.">
        <title>Sphingosinicella ginsenosidimutans sp. nov., with ginsenoside converting activity.</title>
        <authorList>
            <person name="Kim J.K."/>
            <person name="Kang M.S."/>
            <person name="Park S.C."/>
            <person name="Kim K.M."/>
            <person name="Choi K."/>
            <person name="Yoon M.H."/>
            <person name="Im W.T."/>
        </authorList>
    </citation>
    <scope>NUCLEOTIDE SEQUENCE [LARGE SCALE GENOMIC DNA]</scope>
    <source>
        <strain evidence="9 10">BS-11</strain>
    </source>
</reference>
<dbReference type="InterPro" id="IPR058625">
    <property type="entry name" value="MdtA-like_BSH"/>
</dbReference>
<dbReference type="AlphaFoldDB" id="A0A5C6TSR0"/>
<dbReference type="PANTHER" id="PTHR30158">
    <property type="entry name" value="ACRA/E-RELATED COMPONENT OF DRUG EFFLUX TRANSPORTER"/>
    <property type="match status" value="1"/>
</dbReference>
<dbReference type="SUPFAM" id="SSF111369">
    <property type="entry name" value="HlyD-like secretion proteins"/>
    <property type="match status" value="1"/>
</dbReference>
<evidence type="ECO:0000259" key="5">
    <source>
        <dbReference type="Pfam" id="PF25876"/>
    </source>
</evidence>
<dbReference type="InterPro" id="IPR058624">
    <property type="entry name" value="MdtA-like_HH"/>
</dbReference>
<dbReference type="PROSITE" id="PS51257">
    <property type="entry name" value="PROKAR_LIPOPROTEIN"/>
    <property type="match status" value="1"/>
</dbReference>
<organism evidence="9 10">
    <name type="scientific">Allosphingosinicella ginsenosidimutans</name>
    <dbReference type="NCBI Taxonomy" id="1176539"/>
    <lineage>
        <taxon>Bacteria</taxon>
        <taxon>Pseudomonadati</taxon>
        <taxon>Pseudomonadota</taxon>
        <taxon>Alphaproteobacteria</taxon>
        <taxon>Sphingomonadales</taxon>
        <taxon>Sphingomonadaceae</taxon>
        <taxon>Allosphingosinicella</taxon>
    </lineage>
</organism>
<dbReference type="Pfam" id="PF25917">
    <property type="entry name" value="BSH_RND"/>
    <property type="match status" value="1"/>
</dbReference>
<dbReference type="InterPro" id="IPR058627">
    <property type="entry name" value="MdtA-like_C"/>
</dbReference>
<comment type="subcellular location">
    <subcellularLocation>
        <location evidence="1">Cell envelope</location>
    </subcellularLocation>
</comment>
<dbReference type="GO" id="GO:0022857">
    <property type="term" value="F:transmembrane transporter activity"/>
    <property type="evidence" value="ECO:0007669"/>
    <property type="project" value="InterPro"/>
</dbReference>
<dbReference type="FunFam" id="2.40.420.20:FF:000001">
    <property type="entry name" value="Efflux RND transporter periplasmic adaptor subunit"/>
    <property type="match status" value="1"/>
</dbReference>
<evidence type="ECO:0000259" key="6">
    <source>
        <dbReference type="Pfam" id="PF25917"/>
    </source>
</evidence>
<dbReference type="Gene3D" id="2.40.30.170">
    <property type="match status" value="1"/>
</dbReference>
<evidence type="ECO:0000313" key="9">
    <source>
        <dbReference type="EMBL" id="TXC62945.1"/>
    </source>
</evidence>
<gene>
    <name evidence="9" type="ORF">FRZ32_04230</name>
</gene>
<evidence type="ECO:0000259" key="7">
    <source>
        <dbReference type="Pfam" id="PF25944"/>
    </source>
</evidence>
<keyword evidence="4" id="KW-0732">Signal</keyword>
<keyword evidence="10" id="KW-1185">Reference proteome</keyword>
<evidence type="ECO:0000256" key="4">
    <source>
        <dbReference type="SAM" id="SignalP"/>
    </source>
</evidence>
<dbReference type="Gene3D" id="2.40.420.20">
    <property type="match status" value="1"/>
</dbReference>
<evidence type="ECO:0000256" key="3">
    <source>
        <dbReference type="SAM" id="MobiDB-lite"/>
    </source>
</evidence>
<dbReference type="GO" id="GO:0046677">
    <property type="term" value="P:response to antibiotic"/>
    <property type="evidence" value="ECO:0007669"/>
    <property type="project" value="TreeGrafter"/>
</dbReference>
<dbReference type="GO" id="GO:0005886">
    <property type="term" value="C:plasma membrane"/>
    <property type="evidence" value="ECO:0007669"/>
    <property type="project" value="UniProtKB-SubCell"/>
</dbReference>
<evidence type="ECO:0000313" key="10">
    <source>
        <dbReference type="Proteomes" id="UP000321249"/>
    </source>
</evidence>
<dbReference type="PANTHER" id="PTHR30158:SF3">
    <property type="entry name" value="MULTIDRUG EFFLUX PUMP SUBUNIT ACRA-RELATED"/>
    <property type="match status" value="1"/>
</dbReference>
<feature type="domain" description="Multidrug resistance protein MdtA-like barrel-sandwich hybrid" evidence="6">
    <location>
        <begin position="79"/>
        <end position="221"/>
    </location>
</feature>
<evidence type="ECO:0000259" key="8">
    <source>
        <dbReference type="Pfam" id="PF25967"/>
    </source>
</evidence>
<feature type="region of interest" description="Disordered" evidence="3">
    <location>
        <begin position="384"/>
        <end position="405"/>
    </location>
</feature>
<dbReference type="OrthoDB" id="9816569at2"/>
<dbReference type="Proteomes" id="UP000321249">
    <property type="component" value="Unassembled WGS sequence"/>
</dbReference>
<evidence type="ECO:0000256" key="1">
    <source>
        <dbReference type="ARBA" id="ARBA00004196"/>
    </source>
</evidence>
<dbReference type="InterPro" id="IPR006143">
    <property type="entry name" value="RND_pump_MFP"/>
</dbReference>
<dbReference type="InterPro" id="IPR058626">
    <property type="entry name" value="MdtA-like_b-barrel"/>
</dbReference>
<accession>A0A5C6TSR0</accession>
<feature type="domain" description="Multidrug resistance protein MdtA-like alpha-helical hairpin" evidence="5">
    <location>
        <begin position="119"/>
        <end position="188"/>
    </location>
</feature>
<evidence type="ECO:0000256" key="2">
    <source>
        <dbReference type="ARBA" id="ARBA00009477"/>
    </source>
</evidence>
<feature type="domain" description="Multidrug resistance protein MdtA-like beta-barrel" evidence="7">
    <location>
        <begin position="225"/>
        <end position="307"/>
    </location>
</feature>
<feature type="signal peptide" evidence="4">
    <location>
        <begin position="1"/>
        <end position="31"/>
    </location>
</feature>
<comment type="caution">
    <text evidence="9">The sequence shown here is derived from an EMBL/GenBank/DDBJ whole genome shotgun (WGS) entry which is preliminary data.</text>
</comment>
<dbReference type="Gene3D" id="1.10.287.470">
    <property type="entry name" value="Helix hairpin bin"/>
    <property type="match status" value="1"/>
</dbReference>
<dbReference type="EMBL" id="VOQQ01000001">
    <property type="protein sequence ID" value="TXC62945.1"/>
    <property type="molecule type" value="Genomic_DNA"/>
</dbReference>